<organism evidence="3 4">
    <name type="scientific">Segatella salivae</name>
    <dbReference type="NCBI Taxonomy" id="228604"/>
    <lineage>
        <taxon>Bacteria</taxon>
        <taxon>Pseudomonadati</taxon>
        <taxon>Bacteroidota</taxon>
        <taxon>Bacteroidia</taxon>
        <taxon>Bacteroidales</taxon>
        <taxon>Prevotellaceae</taxon>
        <taxon>Segatella</taxon>
    </lineage>
</organism>
<accession>A0AAW4NIZ7</accession>
<sequence>MKIKQFQQMMSMVAMLVLVAFMTTSCNKSDDDTDGSVPISKVVDSYSVTITPTIQNQKMAQGTHTVKLETTNNKKQVRFHFENFNGRMFEPNGKLSENQFMPFEVSVDMILNVSSNKDGSLSFKSEKGTFKAKPKGGKPIDMSKLPEGILPPNLNGFETDKAQIEGTLKNGRLHLVLSPMILPVKIMIESNN</sequence>
<evidence type="ECO:0000256" key="2">
    <source>
        <dbReference type="SAM" id="SignalP"/>
    </source>
</evidence>
<protein>
    <submittedName>
        <fullName evidence="3">Uncharacterized protein</fullName>
    </submittedName>
</protein>
<dbReference type="Proteomes" id="UP001196873">
    <property type="component" value="Unassembled WGS sequence"/>
</dbReference>
<feature type="region of interest" description="Disordered" evidence="1">
    <location>
        <begin position="127"/>
        <end position="146"/>
    </location>
</feature>
<dbReference type="RefSeq" id="WP_219425700.1">
    <property type="nucleotide sequence ID" value="NZ_JAHXQY010000008.1"/>
</dbReference>
<evidence type="ECO:0000313" key="4">
    <source>
        <dbReference type="Proteomes" id="UP001196873"/>
    </source>
</evidence>
<name>A0AAW4NIZ7_9BACT</name>
<evidence type="ECO:0000313" key="3">
    <source>
        <dbReference type="EMBL" id="MBW4864791.1"/>
    </source>
</evidence>
<feature type="chain" id="PRO_5043722438" evidence="2">
    <location>
        <begin position="29"/>
        <end position="192"/>
    </location>
</feature>
<reference evidence="3" key="1">
    <citation type="submission" date="2021-07" db="EMBL/GenBank/DDBJ databases">
        <title>Genomic diversity and antimicrobial resistance of Prevotella spp. isolated from chronic lung disease airways.</title>
        <authorList>
            <person name="Webb K.A."/>
            <person name="Olagoke O.S."/>
            <person name="Baird T."/>
            <person name="Neill J."/>
            <person name="Pham A."/>
            <person name="Wells T.J."/>
            <person name="Ramsay K.A."/>
            <person name="Bell S.C."/>
            <person name="Sarovich D.S."/>
            <person name="Price E.P."/>
        </authorList>
    </citation>
    <scope>NUCLEOTIDE SEQUENCE</scope>
    <source>
        <strain evidence="3">SCHI0047.S.3</strain>
    </source>
</reference>
<dbReference type="AlphaFoldDB" id="A0AAW4NIZ7"/>
<comment type="caution">
    <text evidence="3">The sequence shown here is derived from an EMBL/GenBank/DDBJ whole genome shotgun (WGS) entry which is preliminary data.</text>
</comment>
<proteinExistence type="predicted"/>
<gene>
    <name evidence="3" type="ORF">KZY68_01895</name>
</gene>
<dbReference type="PROSITE" id="PS51257">
    <property type="entry name" value="PROKAR_LIPOPROTEIN"/>
    <property type="match status" value="1"/>
</dbReference>
<evidence type="ECO:0000256" key="1">
    <source>
        <dbReference type="SAM" id="MobiDB-lite"/>
    </source>
</evidence>
<feature type="signal peptide" evidence="2">
    <location>
        <begin position="1"/>
        <end position="28"/>
    </location>
</feature>
<dbReference type="EMBL" id="JAHXRF010000002">
    <property type="protein sequence ID" value="MBW4864791.1"/>
    <property type="molecule type" value="Genomic_DNA"/>
</dbReference>
<keyword evidence="2" id="KW-0732">Signal</keyword>